<dbReference type="Gene3D" id="3.40.720.10">
    <property type="entry name" value="Alkaline Phosphatase, subunit A"/>
    <property type="match status" value="1"/>
</dbReference>
<reference evidence="1" key="2">
    <citation type="submission" date="2020-09" db="EMBL/GenBank/DDBJ databases">
        <authorList>
            <person name="Sun Q."/>
            <person name="Zhou Y."/>
        </authorList>
    </citation>
    <scope>NUCLEOTIDE SEQUENCE</scope>
    <source>
        <strain evidence="1">CGMCC 1.8984</strain>
    </source>
</reference>
<sequence length="376" mass="40438">MPAVSAPRLAGVLGSSFASLRGGSNPFGLPAASGAVVVLVDGLGAANIQARAGHARFLSARMSRRDVIRTVLPSTTAAGITSFTTGRMPGEHGIVGYRVLDRANDRIVNQLTGWDEKMVPETWQRVPTLFETARDAGTRSFAVGSPKHVGSGFSRAVLRGVEYRAASTIADCLAEARDVVATEPGSLVYVYVSELDRIAHAHGWESDRWLAALEQLDAELAAFERGLPRGVGVLVTADHGVIDVPAERHVFVDTRPELLEGIRYVGGEPRFFSFYFEPELDAAARSALVEGWRAAEGNRAWVLGRDEAIDSGVFGPVADEVRDRIGDILIAARSGVAYYDRREANRQGESMIGQHGSLTDEETRVPLIRGGAYARA</sequence>
<proteinExistence type="predicted"/>
<gene>
    <name evidence="1" type="ORF">GCM10011372_14810</name>
</gene>
<dbReference type="SUPFAM" id="SSF53649">
    <property type="entry name" value="Alkaline phosphatase-like"/>
    <property type="match status" value="1"/>
</dbReference>
<evidence type="ECO:0000313" key="2">
    <source>
        <dbReference type="Proteomes" id="UP000636956"/>
    </source>
</evidence>
<dbReference type="EMBL" id="BMMD01000006">
    <property type="protein sequence ID" value="GGJ77599.1"/>
    <property type="molecule type" value="Genomic_DNA"/>
</dbReference>
<dbReference type="GO" id="GO:0016787">
    <property type="term" value="F:hydrolase activity"/>
    <property type="evidence" value="ECO:0007669"/>
    <property type="project" value="UniProtKB-ARBA"/>
</dbReference>
<dbReference type="AlphaFoldDB" id="A0A917PGN3"/>
<keyword evidence="2" id="KW-1185">Reference proteome</keyword>
<name>A0A917PGN3_9MICO</name>
<protein>
    <submittedName>
        <fullName evidence="1">Nucleotide pyrophosphatase</fullName>
    </submittedName>
</protein>
<comment type="caution">
    <text evidence="1">The sequence shown here is derived from an EMBL/GenBank/DDBJ whole genome shotgun (WGS) entry which is preliminary data.</text>
</comment>
<accession>A0A917PGN3</accession>
<organism evidence="1 2">
    <name type="scientific">Agromyces bauzanensis</name>
    <dbReference type="NCBI Taxonomy" id="1308924"/>
    <lineage>
        <taxon>Bacteria</taxon>
        <taxon>Bacillati</taxon>
        <taxon>Actinomycetota</taxon>
        <taxon>Actinomycetes</taxon>
        <taxon>Micrococcales</taxon>
        <taxon>Microbacteriaceae</taxon>
        <taxon>Agromyces</taxon>
    </lineage>
</organism>
<reference evidence="1" key="1">
    <citation type="journal article" date="2014" name="Int. J. Syst. Evol. Microbiol.">
        <title>Complete genome sequence of Corynebacterium casei LMG S-19264T (=DSM 44701T), isolated from a smear-ripened cheese.</title>
        <authorList>
            <consortium name="US DOE Joint Genome Institute (JGI-PGF)"/>
            <person name="Walter F."/>
            <person name="Albersmeier A."/>
            <person name="Kalinowski J."/>
            <person name="Ruckert C."/>
        </authorList>
    </citation>
    <scope>NUCLEOTIDE SEQUENCE</scope>
    <source>
        <strain evidence="1">CGMCC 1.8984</strain>
    </source>
</reference>
<dbReference type="PANTHER" id="PTHR10151:SF120">
    <property type="entry name" value="BIS(5'-ADENOSYL)-TRIPHOSPHATASE"/>
    <property type="match status" value="1"/>
</dbReference>
<dbReference type="InterPro" id="IPR002591">
    <property type="entry name" value="Phosphodiest/P_Trfase"/>
</dbReference>
<dbReference type="Pfam" id="PF01663">
    <property type="entry name" value="Phosphodiest"/>
    <property type="match status" value="1"/>
</dbReference>
<dbReference type="InterPro" id="IPR017850">
    <property type="entry name" value="Alkaline_phosphatase_core_sf"/>
</dbReference>
<dbReference type="PANTHER" id="PTHR10151">
    <property type="entry name" value="ECTONUCLEOTIDE PYROPHOSPHATASE/PHOSPHODIESTERASE"/>
    <property type="match status" value="1"/>
</dbReference>
<dbReference type="Proteomes" id="UP000636956">
    <property type="component" value="Unassembled WGS sequence"/>
</dbReference>
<evidence type="ECO:0000313" key="1">
    <source>
        <dbReference type="EMBL" id="GGJ77599.1"/>
    </source>
</evidence>